<evidence type="ECO:0000256" key="7">
    <source>
        <dbReference type="ARBA" id="ARBA00023015"/>
    </source>
</evidence>
<sequence>MSSSEDEDFSPGEEEEGKDNGSGESSEEVEDEEDDFEEEEEYEQSAGRKNKKKRKQAPAHGGYIIDEADVDDDYEDEEDEGESGFVDKSLVNDEASNHAEDMSRARSLHNLFGNDTSAEEIADYYKRKYADSEREYEGDYSGDYEAPAEIEQQSLLPDVKDPNLWMVRCRMGEEKQVVFMLMRKYISLSSGETPLQIKSAIAVEGLKGYIYVEAFKQSHVKQAIEGFGALRIGIWTQQMVPINEMPDVLKVVKDLVQIKAKSWVRIKRGIYKDDIAQVDYVNTARNQVTLKIIPRIDYSMMRGDMRSLSDEAEKRKRKRRPPQKLFDRDAIKNIGGDLSMDGDFYLFEYNRYRQGFLYKTMVMSAIMSEGVKPSLSELEKFETSIDDAELELGRERGREEASHSFAAGDMVRVSEGELINLKGKVMTIDGNTILILPKHEDLKDPLEFPAHELEKYFKEGDHVKVIKGKYEGDTGLIVRVEENVIVLFSDLTFHELKVKPDDLQLCSEMSTGVDSLGQHQWGDLVSLDPQTVGVIVRLERETFSVLNQHGKVVQVKPQAVSKRKGRTAIALDSEQNQIQVRDIVKVIDGQFEGKQGEIKHLYRGNAFIQSKTVLENGGIFVVKSRSLQLAGGGKNASNVMSGVGGTGYMSPRISSPARDGPGGGGGGGTPNRSPRGGGGGGGRGRGRGGGRDQTIIGQTVRIAQGPFKGYIGIIKDATDSLARVELHTNCKTISVDRSRLALVSGQNKGGGVTAYGHTPMYGNAQTPMYGNQTPMYGSRTPMYGNQTPMHDGNRTPSYGGNRTPSHDPSRTPSHDASRTPSHDPSRTPSHSGHGGAWDPTQPNTPARPSDEFENYFDPGPSPGFGTTPSPATPSHGGYNAPFTPGTPMSNVFGGDSGYSPIHTPSPMHGNPLTPGAGLGPLSPAYTPQTPMGHYEDDNEPAQQLTIDIEVKVQNDYTEQRYANKMCVIRSLSGDSATVQLDGENVTIRTSALEVMPPVKHDKIKFLGGNRVGEIGTLVNIDGPDGVIKVSDGIDMLQMSLLAKHVPA</sequence>
<evidence type="ECO:0000256" key="6">
    <source>
        <dbReference type="ARBA" id="ARBA00022737"/>
    </source>
</evidence>
<dbReference type="PANTHER" id="PTHR11125:SF7">
    <property type="entry name" value="TRANSCRIPTION ELONGATION FACTOR SPT5"/>
    <property type="match status" value="1"/>
</dbReference>
<name>A0A7M5WSA7_9CNID</name>
<dbReference type="InterPro" id="IPR036735">
    <property type="entry name" value="NGN_dom_sf"/>
</dbReference>
<dbReference type="Pfam" id="PF23037">
    <property type="entry name" value="KOWx_SPT5"/>
    <property type="match status" value="1"/>
</dbReference>
<dbReference type="InterPro" id="IPR057936">
    <property type="entry name" value="KOWx_Spt5"/>
</dbReference>
<dbReference type="InterPro" id="IPR008991">
    <property type="entry name" value="Translation_prot_SH3-like_sf"/>
</dbReference>
<evidence type="ECO:0000256" key="9">
    <source>
        <dbReference type="ARBA" id="ARBA00023163"/>
    </source>
</evidence>
<feature type="compositionally biased region" description="Low complexity" evidence="12">
    <location>
        <begin position="863"/>
        <end position="874"/>
    </location>
</feature>
<feature type="region of interest" description="Disordered" evidence="12">
    <location>
        <begin position="771"/>
        <end position="936"/>
    </location>
</feature>
<evidence type="ECO:0000256" key="1">
    <source>
        <dbReference type="ARBA" id="ARBA00004123"/>
    </source>
</evidence>
<dbReference type="InterPro" id="IPR041978">
    <property type="entry name" value="KOW_Spt5_5"/>
</dbReference>
<feature type="compositionally biased region" description="Polar residues" evidence="12">
    <location>
        <begin position="783"/>
        <end position="803"/>
    </location>
</feature>
<dbReference type="Pfam" id="PF23287">
    <property type="entry name" value="KOW7_SPT5"/>
    <property type="match status" value="1"/>
</dbReference>
<dbReference type="GeneID" id="136824893"/>
<dbReference type="SMART" id="SM00738">
    <property type="entry name" value="NGN"/>
    <property type="match status" value="1"/>
</dbReference>
<dbReference type="CDD" id="cd06082">
    <property type="entry name" value="KOW_Spt5_2"/>
    <property type="match status" value="1"/>
</dbReference>
<evidence type="ECO:0000256" key="3">
    <source>
        <dbReference type="ARBA" id="ARBA00020181"/>
    </source>
</evidence>
<evidence type="ECO:0000313" key="16">
    <source>
        <dbReference type="EnsemblMetazoa" id="CLYHEMP009487.1"/>
    </source>
</evidence>
<keyword evidence="4" id="KW-0678">Repressor</keyword>
<evidence type="ECO:0000259" key="15">
    <source>
        <dbReference type="SMART" id="SM01104"/>
    </source>
</evidence>
<dbReference type="InterPro" id="IPR039659">
    <property type="entry name" value="SPT5"/>
</dbReference>
<evidence type="ECO:0000256" key="11">
    <source>
        <dbReference type="PIRNR" id="PIRNR036945"/>
    </source>
</evidence>
<feature type="compositionally biased region" description="Acidic residues" evidence="12">
    <location>
        <begin position="25"/>
        <end position="43"/>
    </location>
</feature>
<feature type="domain" description="KOW" evidence="14">
    <location>
        <begin position="404"/>
        <end position="431"/>
    </location>
</feature>
<feature type="domain" description="KOW" evidence="14">
    <location>
        <begin position="577"/>
        <end position="604"/>
    </location>
</feature>
<dbReference type="Pfam" id="PF00467">
    <property type="entry name" value="KOW"/>
    <property type="match status" value="1"/>
</dbReference>
<dbReference type="CDD" id="cd06081">
    <property type="entry name" value="KOW_Spt5_1"/>
    <property type="match status" value="1"/>
</dbReference>
<dbReference type="Pfam" id="PF11942">
    <property type="entry name" value="Spt5_N"/>
    <property type="match status" value="1"/>
</dbReference>
<reference evidence="16" key="1">
    <citation type="submission" date="2021-01" db="UniProtKB">
        <authorList>
            <consortium name="EnsemblMetazoa"/>
        </authorList>
    </citation>
    <scope>IDENTIFICATION</scope>
</reference>
<dbReference type="FunFam" id="2.30.30.30:FF:000016">
    <property type="entry name" value="Transcription elongation factor SPT5"/>
    <property type="match status" value="1"/>
</dbReference>
<feature type="compositionally biased region" description="Basic residues" evidence="12">
    <location>
        <begin position="48"/>
        <end position="57"/>
    </location>
</feature>
<dbReference type="GO" id="GO:0032784">
    <property type="term" value="P:regulation of DNA-templated transcription elongation"/>
    <property type="evidence" value="ECO:0007669"/>
    <property type="project" value="InterPro"/>
</dbReference>
<dbReference type="EnsemblMetazoa" id="CLYHEMT009487.1">
    <property type="protein sequence ID" value="CLYHEMP009487.1"/>
    <property type="gene ID" value="CLYHEMG009487"/>
</dbReference>
<dbReference type="InterPro" id="IPR005100">
    <property type="entry name" value="NGN-domain"/>
</dbReference>
<dbReference type="FunFam" id="2.30.30.30:FF:000013">
    <property type="entry name" value="Transcription elongation factor SPT5"/>
    <property type="match status" value="1"/>
</dbReference>
<dbReference type="InterPro" id="IPR041977">
    <property type="entry name" value="KOW_Spt5_4"/>
</dbReference>
<dbReference type="InterPro" id="IPR041973">
    <property type="entry name" value="KOW_Spt5_1"/>
</dbReference>
<keyword evidence="7" id="KW-0805">Transcription regulation</keyword>
<feature type="domain" description="KOW" evidence="14">
    <location>
        <begin position="996"/>
        <end position="1023"/>
    </location>
</feature>
<feature type="region of interest" description="Disordered" evidence="12">
    <location>
        <begin position="1"/>
        <end position="102"/>
    </location>
</feature>
<dbReference type="Pfam" id="PF23042">
    <property type="entry name" value="KOW1_SPT5"/>
    <property type="match status" value="1"/>
</dbReference>
<evidence type="ECO:0000256" key="10">
    <source>
        <dbReference type="ARBA" id="ARBA00023242"/>
    </source>
</evidence>
<feature type="region of interest" description="Disordered" evidence="12">
    <location>
        <begin position="647"/>
        <end position="697"/>
    </location>
</feature>
<feature type="compositionally biased region" description="Gly residues" evidence="12">
    <location>
        <begin position="660"/>
        <end position="683"/>
    </location>
</feature>
<feature type="compositionally biased region" description="Acidic residues" evidence="12">
    <location>
        <begin position="66"/>
        <end position="82"/>
    </location>
</feature>
<evidence type="ECO:0000256" key="2">
    <source>
        <dbReference type="ARBA" id="ARBA00006956"/>
    </source>
</evidence>
<keyword evidence="5" id="KW-0597">Phosphoprotein</keyword>
<evidence type="ECO:0000256" key="5">
    <source>
        <dbReference type="ARBA" id="ARBA00022553"/>
    </source>
</evidence>
<protein>
    <recommendedName>
        <fullName evidence="3 11">Transcription elongation factor SPT5</fullName>
    </recommendedName>
</protein>
<dbReference type="InterPro" id="IPR014722">
    <property type="entry name" value="Rib_uL2_dom2"/>
</dbReference>
<dbReference type="InterPro" id="IPR006645">
    <property type="entry name" value="NGN-like_dom"/>
</dbReference>
<dbReference type="InterPro" id="IPR017071">
    <property type="entry name" value="TF_Spt5_eukaryote"/>
</dbReference>
<keyword evidence="10 11" id="KW-0539">Nucleus</keyword>
<feature type="domain" description="KOW" evidence="14">
    <location>
        <begin position="456"/>
        <end position="483"/>
    </location>
</feature>
<keyword evidence="17" id="KW-1185">Reference proteome</keyword>
<dbReference type="Pfam" id="PF03439">
    <property type="entry name" value="Spt5-NGN"/>
    <property type="match status" value="1"/>
</dbReference>
<dbReference type="Pfam" id="PF23284">
    <property type="entry name" value="KOW2_Spt5"/>
    <property type="match status" value="1"/>
</dbReference>
<dbReference type="Pfam" id="PF23291">
    <property type="entry name" value="KOW4_SPT5"/>
    <property type="match status" value="1"/>
</dbReference>
<dbReference type="GO" id="GO:0006368">
    <property type="term" value="P:transcription elongation by RNA polymerase II"/>
    <property type="evidence" value="ECO:0007669"/>
    <property type="project" value="TreeGrafter"/>
</dbReference>
<evidence type="ECO:0000313" key="17">
    <source>
        <dbReference type="Proteomes" id="UP000594262"/>
    </source>
</evidence>
<comment type="subcellular location">
    <subcellularLocation>
        <location evidence="1 11">Nucleus</location>
    </subcellularLocation>
</comment>
<feature type="domain" description="NusG-like N-terminal" evidence="13">
    <location>
        <begin position="161"/>
        <end position="252"/>
    </location>
</feature>
<dbReference type="SUPFAM" id="SSF50104">
    <property type="entry name" value="Translation proteins SH3-like domain"/>
    <property type="match status" value="1"/>
</dbReference>
<dbReference type="GO" id="GO:0032044">
    <property type="term" value="C:DSIF complex"/>
    <property type="evidence" value="ECO:0007669"/>
    <property type="project" value="TreeGrafter"/>
</dbReference>
<dbReference type="GO" id="GO:0003729">
    <property type="term" value="F:mRNA binding"/>
    <property type="evidence" value="ECO:0007669"/>
    <property type="project" value="TreeGrafter"/>
</dbReference>
<dbReference type="FunFam" id="3.30.70.940:FF:000005">
    <property type="entry name" value="Transcription elongation factor SPT5"/>
    <property type="match status" value="1"/>
</dbReference>
<evidence type="ECO:0000256" key="4">
    <source>
        <dbReference type="ARBA" id="ARBA00022491"/>
    </source>
</evidence>
<dbReference type="SMART" id="SM00739">
    <property type="entry name" value="KOW"/>
    <property type="match status" value="6"/>
</dbReference>
<evidence type="ECO:0000259" key="13">
    <source>
        <dbReference type="SMART" id="SM00738"/>
    </source>
</evidence>
<keyword evidence="8" id="KW-0010">Activator</keyword>
<evidence type="ECO:0000259" key="14">
    <source>
        <dbReference type="SMART" id="SM00739"/>
    </source>
</evidence>
<dbReference type="Pfam" id="PF23290">
    <property type="entry name" value="KOW5_SPT5"/>
    <property type="match status" value="1"/>
</dbReference>
<dbReference type="InterPro" id="IPR057934">
    <property type="entry name" value="KOW_Spt5_7"/>
</dbReference>
<feature type="compositionally biased region" description="Acidic residues" evidence="12">
    <location>
        <begin position="1"/>
        <end position="17"/>
    </location>
</feature>
<feature type="domain" description="Spt5 C-terminal" evidence="15">
    <location>
        <begin position="777"/>
        <end position="906"/>
    </location>
</feature>
<dbReference type="OrthoDB" id="28901at2759"/>
<keyword evidence="6" id="KW-0677">Repeat</keyword>
<feature type="domain" description="KOW" evidence="14">
    <location>
        <begin position="693"/>
        <end position="720"/>
    </location>
</feature>
<dbReference type="InterPro" id="IPR005824">
    <property type="entry name" value="KOW"/>
</dbReference>
<feature type="compositionally biased region" description="Basic and acidic residues" evidence="12">
    <location>
        <begin position="804"/>
        <end position="825"/>
    </location>
</feature>
<dbReference type="InterPro" id="IPR039385">
    <property type="entry name" value="NGN_Euk"/>
</dbReference>
<evidence type="ECO:0000256" key="8">
    <source>
        <dbReference type="ARBA" id="ARBA00023159"/>
    </source>
</evidence>
<dbReference type="InterPro" id="IPR041976">
    <property type="entry name" value="KOW_Spt5_3"/>
</dbReference>
<dbReference type="AlphaFoldDB" id="A0A7M5WSA7"/>
<accession>A0A7M5WSA7</accession>
<dbReference type="Gene3D" id="3.30.70.940">
    <property type="entry name" value="NusG, N-terminal domain"/>
    <property type="match status" value="1"/>
</dbReference>
<dbReference type="PANTHER" id="PTHR11125">
    <property type="entry name" value="SUPPRESSOR OF TY 5"/>
    <property type="match status" value="1"/>
</dbReference>
<dbReference type="CDD" id="cd06083">
    <property type="entry name" value="KOW_Spt5_3"/>
    <property type="match status" value="1"/>
</dbReference>
<dbReference type="SMART" id="SM01104">
    <property type="entry name" value="CTD"/>
    <property type="match status" value="1"/>
</dbReference>
<dbReference type="CDD" id="cd06085">
    <property type="entry name" value="KOW_Spt5_5"/>
    <property type="match status" value="1"/>
</dbReference>
<dbReference type="PIRSF" id="PIRSF036945">
    <property type="entry name" value="Spt5"/>
    <property type="match status" value="1"/>
</dbReference>
<feature type="domain" description="KOW" evidence="14">
    <location>
        <begin position="257"/>
        <end position="284"/>
    </location>
</feature>
<dbReference type="InterPro" id="IPR022581">
    <property type="entry name" value="Spt5_N"/>
</dbReference>
<dbReference type="Proteomes" id="UP000594262">
    <property type="component" value="Unplaced"/>
</dbReference>
<dbReference type="InterPro" id="IPR024945">
    <property type="entry name" value="Spt5_C_dom"/>
</dbReference>
<dbReference type="CDD" id="cd06084">
    <property type="entry name" value="KOW_Spt5_4"/>
    <property type="match status" value="1"/>
</dbReference>
<keyword evidence="9 11" id="KW-0804">Transcription</keyword>
<dbReference type="CDD" id="cd09888">
    <property type="entry name" value="NGN_Euk"/>
    <property type="match status" value="1"/>
</dbReference>
<dbReference type="GO" id="GO:0006357">
    <property type="term" value="P:regulation of transcription by RNA polymerase II"/>
    <property type="evidence" value="ECO:0007669"/>
    <property type="project" value="InterPro"/>
</dbReference>
<dbReference type="Gene3D" id="2.30.30.30">
    <property type="match status" value="3"/>
</dbReference>
<evidence type="ECO:0000256" key="12">
    <source>
        <dbReference type="SAM" id="MobiDB-lite"/>
    </source>
</evidence>
<dbReference type="InterPro" id="IPR041975">
    <property type="entry name" value="KOW_Spt5_2"/>
</dbReference>
<dbReference type="RefSeq" id="XP_066936970.1">
    <property type="nucleotide sequence ID" value="XM_067080869.1"/>
</dbReference>
<organism evidence="16 17">
    <name type="scientific">Clytia hemisphaerica</name>
    <dbReference type="NCBI Taxonomy" id="252671"/>
    <lineage>
        <taxon>Eukaryota</taxon>
        <taxon>Metazoa</taxon>
        <taxon>Cnidaria</taxon>
        <taxon>Hydrozoa</taxon>
        <taxon>Hydroidolina</taxon>
        <taxon>Leptothecata</taxon>
        <taxon>Obeliida</taxon>
        <taxon>Clytiidae</taxon>
        <taxon>Clytia</taxon>
    </lineage>
</organism>
<comment type="similarity">
    <text evidence="2 11">Belongs to the SPT5 family.</text>
</comment>
<proteinExistence type="inferred from homology"/>